<evidence type="ECO:0000256" key="1">
    <source>
        <dbReference type="SAM" id="MobiDB-lite"/>
    </source>
</evidence>
<dbReference type="Proteomes" id="UP000017246">
    <property type="component" value="Unassembled WGS sequence"/>
</dbReference>
<proteinExistence type="predicted"/>
<feature type="compositionally biased region" description="Pro residues" evidence="1">
    <location>
        <begin position="96"/>
        <end position="110"/>
    </location>
</feature>
<feature type="region of interest" description="Disordered" evidence="1">
    <location>
        <begin position="89"/>
        <end position="118"/>
    </location>
</feature>
<reference evidence="2" key="2">
    <citation type="submission" date="2015-11" db="EMBL/GenBank/DDBJ databases">
        <authorList>
            <person name="Zhang Y."/>
            <person name="Guo Z."/>
        </authorList>
    </citation>
    <scope>NUCLEOTIDE SEQUENCE</scope>
</reference>
<accession>A0A0S4MIE0</accession>
<organism evidence="2 3">
    <name type="scientific">Echinococcus multilocularis</name>
    <name type="common">Fox tapeworm</name>
    <dbReference type="NCBI Taxonomy" id="6211"/>
    <lineage>
        <taxon>Eukaryota</taxon>
        <taxon>Metazoa</taxon>
        <taxon>Spiralia</taxon>
        <taxon>Lophotrochozoa</taxon>
        <taxon>Platyhelminthes</taxon>
        <taxon>Cestoda</taxon>
        <taxon>Eucestoda</taxon>
        <taxon>Cyclophyllidea</taxon>
        <taxon>Taeniidae</taxon>
        <taxon>Echinococcus</taxon>
    </lineage>
</organism>
<dbReference type="AlphaFoldDB" id="A0A0S4MIE0"/>
<evidence type="ECO:0000313" key="2">
    <source>
        <dbReference type="EMBL" id="CUT98584.1"/>
    </source>
</evidence>
<dbReference type="EMBL" id="LN902841">
    <property type="protein sequence ID" value="CUT98584.1"/>
    <property type="molecule type" value="Genomic_DNA"/>
</dbReference>
<keyword evidence="3" id="KW-1185">Reference proteome</keyword>
<sequence length="118" mass="13497">MANAFLRCESAVHMTGDSKLIDRFRAPVRFKRNPRYLPAEAQNHPTLEARPREIHLEPGERMKERLNLINTAPVTCSLQLDTSQMKYFRIGNGKEPPSPAKPTHTSPPEPLMRMHPVE</sequence>
<reference evidence="2" key="1">
    <citation type="journal article" date="2013" name="Nature">
        <title>The genomes of four tapeworm species reveal adaptations to parasitism.</title>
        <authorList>
            <person name="Tsai I.J."/>
            <person name="Zarowiecki M."/>
            <person name="Holroyd N."/>
            <person name="Garciarrubio A."/>
            <person name="Sanchez-Flores A."/>
            <person name="Brooks K.L."/>
            <person name="Tracey A."/>
            <person name="Bobes R.J."/>
            <person name="Fragoso G."/>
            <person name="Sciutto E."/>
            <person name="Aslett M."/>
            <person name="Beasley H."/>
            <person name="Bennett H.M."/>
            <person name="Cai J."/>
            <person name="Camicia F."/>
            <person name="Clark R."/>
            <person name="Cucher M."/>
            <person name="De Silva N."/>
            <person name="Day T.A."/>
            <person name="Deplazes P."/>
            <person name="Estrada K."/>
            <person name="Fernandez C."/>
            <person name="Holland P.W."/>
            <person name="Hou J."/>
            <person name="Hu S."/>
            <person name="Huckvale T."/>
            <person name="Hung S.S."/>
            <person name="Kamenetzky L."/>
            <person name="Keane J.A."/>
            <person name="Kiss F."/>
            <person name="Koziol U."/>
            <person name="Lambert O."/>
            <person name="Liu K."/>
            <person name="Luo X."/>
            <person name="Luo Y."/>
            <person name="Macchiaroli N."/>
            <person name="Nichol S."/>
            <person name="Paps J."/>
            <person name="Parkinson J."/>
            <person name="Pouchkina-Stantcheva N."/>
            <person name="Riddiford N."/>
            <person name="Rosenzvit M."/>
            <person name="Salinas G."/>
            <person name="Wasmuth J.D."/>
            <person name="Zamanian M."/>
            <person name="Zheng Y."/>
            <person name="Cai X."/>
            <person name="Soberon X."/>
            <person name="Olson P.D."/>
            <person name="Laclette J.P."/>
            <person name="Brehm K."/>
            <person name="Berriman M."/>
            <person name="Garciarrubio A."/>
            <person name="Bobes R.J."/>
            <person name="Fragoso G."/>
            <person name="Sanchez-Flores A."/>
            <person name="Estrada K."/>
            <person name="Cevallos M.A."/>
            <person name="Morett E."/>
            <person name="Gonzalez V."/>
            <person name="Portillo T."/>
            <person name="Ochoa-Leyva A."/>
            <person name="Jose M.V."/>
            <person name="Sciutto E."/>
            <person name="Landa A."/>
            <person name="Jimenez L."/>
            <person name="Valdes V."/>
            <person name="Carrero J.C."/>
            <person name="Larralde C."/>
            <person name="Morales-Montor J."/>
            <person name="Limon-Lason J."/>
            <person name="Soberon X."/>
            <person name="Laclette J.P."/>
        </authorList>
    </citation>
    <scope>NUCLEOTIDE SEQUENCE [LARGE SCALE GENOMIC DNA]</scope>
</reference>
<evidence type="ECO:0000313" key="3">
    <source>
        <dbReference type="Proteomes" id="UP000017246"/>
    </source>
</evidence>
<name>A0A0S4MIE0_ECHMU</name>
<protein>
    <submittedName>
        <fullName evidence="2">Serine</fullName>
    </submittedName>
</protein>